<evidence type="ECO:0000256" key="5">
    <source>
        <dbReference type="RuleBase" id="RU004384"/>
    </source>
</evidence>
<evidence type="ECO:0000313" key="8">
    <source>
        <dbReference type="Proteomes" id="UP001266305"/>
    </source>
</evidence>
<keyword evidence="4" id="KW-0449">Lipoprotein</keyword>
<proteinExistence type="inferred from homology"/>
<protein>
    <submittedName>
        <fullName evidence="7">Uncharacterized protein</fullName>
    </submittedName>
</protein>
<comment type="similarity">
    <text evidence="2 5">Belongs to the ATG8 family.</text>
</comment>
<dbReference type="EMBL" id="JASSZA010000009">
    <property type="protein sequence ID" value="KAK2101674.1"/>
    <property type="molecule type" value="Genomic_DNA"/>
</dbReference>
<evidence type="ECO:0000256" key="2">
    <source>
        <dbReference type="ARBA" id="ARBA00007293"/>
    </source>
</evidence>
<evidence type="ECO:0000313" key="6">
    <source>
        <dbReference type="EMBL" id="KAK2101670.1"/>
    </source>
</evidence>
<dbReference type="InterPro" id="IPR004241">
    <property type="entry name" value="Atg8-like"/>
</dbReference>
<dbReference type="SUPFAM" id="SSF54236">
    <property type="entry name" value="Ubiquitin-like"/>
    <property type="match status" value="1"/>
</dbReference>
<reference evidence="7 8" key="1">
    <citation type="submission" date="2023-05" db="EMBL/GenBank/DDBJ databases">
        <title>B98-5 Cell Line De Novo Hybrid Assembly: An Optical Mapping Approach.</title>
        <authorList>
            <person name="Kananen K."/>
            <person name="Auerbach J.A."/>
            <person name="Kautto E."/>
            <person name="Blachly J.S."/>
        </authorList>
    </citation>
    <scope>NUCLEOTIDE SEQUENCE [LARGE SCALE GENOMIC DNA]</scope>
    <source>
        <strain evidence="7">B95-8</strain>
        <tissue evidence="7">Cell line</tissue>
    </source>
</reference>
<dbReference type="Gene3D" id="3.10.20.90">
    <property type="entry name" value="Phosphatidylinositol 3-kinase Catalytic Subunit, Chain A, domain 1"/>
    <property type="match status" value="1"/>
</dbReference>
<comment type="subcellular location">
    <subcellularLocation>
        <location evidence="1">Membrane</location>
    </subcellularLocation>
</comment>
<evidence type="ECO:0000256" key="1">
    <source>
        <dbReference type="ARBA" id="ARBA00004370"/>
    </source>
</evidence>
<evidence type="ECO:0000256" key="4">
    <source>
        <dbReference type="ARBA" id="ARBA00023288"/>
    </source>
</evidence>
<keyword evidence="3" id="KW-0472">Membrane</keyword>
<sequence length="144" mass="16133">MKLQYKERHPFEYPKKEGENIEKKYPDRVPEIVEKAPKARVPDLDKRKYLLPSDLTCSHGPTIWGTIMRKTFLYVAYSDESVYGKCIHGRPGLAGMGGGGSGLEVCTQPKLSQLKNCATLPKITCQRKHGRLLLSQLGTFPGTL</sequence>
<comment type="caution">
    <text evidence="7">The sequence shown here is derived from an EMBL/GenBank/DDBJ whole genome shotgun (WGS) entry which is preliminary data.</text>
</comment>
<gene>
    <name evidence="6" type="ORF">P7K49_019336</name>
    <name evidence="7" type="ORF">P7K49_019340</name>
</gene>
<dbReference type="PANTHER" id="PTHR10969">
    <property type="entry name" value="MICROTUBULE-ASSOCIATED PROTEINS 1A/1B LIGHT CHAIN 3-RELATED"/>
    <property type="match status" value="1"/>
</dbReference>
<dbReference type="Pfam" id="PF02991">
    <property type="entry name" value="ATG8"/>
    <property type="match status" value="1"/>
</dbReference>
<dbReference type="EMBL" id="JASSZA010000009">
    <property type="protein sequence ID" value="KAK2101670.1"/>
    <property type="molecule type" value="Genomic_DNA"/>
</dbReference>
<evidence type="ECO:0000313" key="7">
    <source>
        <dbReference type="EMBL" id="KAK2101674.1"/>
    </source>
</evidence>
<dbReference type="Proteomes" id="UP001266305">
    <property type="component" value="Unassembled WGS sequence"/>
</dbReference>
<evidence type="ECO:0000256" key="3">
    <source>
        <dbReference type="ARBA" id="ARBA00023136"/>
    </source>
</evidence>
<accession>A0ABQ9UX43</accession>
<dbReference type="InterPro" id="IPR029071">
    <property type="entry name" value="Ubiquitin-like_domsf"/>
</dbReference>
<keyword evidence="5" id="KW-0072">Autophagy</keyword>
<name>A0ABQ9UX43_SAGOE</name>
<organism evidence="7 8">
    <name type="scientific">Saguinus oedipus</name>
    <name type="common">Cotton-top tamarin</name>
    <name type="synonym">Oedipomidas oedipus</name>
    <dbReference type="NCBI Taxonomy" id="9490"/>
    <lineage>
        <taxon>Eukaryota</taxon>
        <taxon>Metazoa</taxon>
        <taxon>Chordata</taxon>
        <taxon>Craniata</taxon>
        <taxon>Vertebrata</taxon>
        <taxon>Euteleostomi</taxon>
        <taxon>Mammalia</taxon>
        <taxon>Eutheria</taxon>
        <taxon>Euarchontoglires</taxon>
        <taxon>Primates</taxon>
        <taxon>Haplorrhini</taxon>
        <taxon>Platyrrhini</taxon>
        <taxon>Cebidae</taxon>
        <taxon>Callitrichinae</taxon>
        <taxon>Saguinus</taxon>
    </lineage>
</organism>
<keyword evidence="8" id="KW-1185">Reference proteome</keyword>